<dbReference type="PANTHER" id="PTHR30483">
    <property type="entry name" value="LEUCINE-SPECIFIC-BINDING PROTEIN"/>
    <property type="match status" value="1"/>
</dbReference>
<dbReference type="Gene3D" id="3.40.50.2300">
    <property type="match status" value="2"/>
</dbReference>
<keyword evidence="2 3" id="KW-0732">Signal</keyword>
<name>A0A2U3JYC5_9FIRM</name>
<dbReference type="InterPro" id="IPR028081">
    <property type="entry name" value="Leu-bd"/>
</dbReference>
<feature type="signal peptide" evidence="3">
    <location>
        <begin position="1"/>
        <end position="21"/>
    </location>
</feature>
<evidence type="ECO:0000256" key="3">
    <source>
        <dbReference type="SAM" id="SignalP"/>
    </source>
</evidence>
<dbReference type="EMBL" id="OMOF01000015">
    <property type="protein sequence ID" value="SPF32444.1"/>
    <property type="molecule type" value="Genomic_DNA"/>
</dbReference>
<dbReference type="AlphaFoldDB" id="A0A2U3JYC5"/>
<protein>
    <submittedName>
        <fullName evidence="5">Branched-chain amino acid ABC transporter, amino acid-binding protein</fullName>
    </submittedName>
</protein>
<dbReference type="CDD" id="cd06347">
    <property type="entry name" value="PBP1_ABC_LivK_ligand_binding-like"/>
    <property type="match status" value="1"/>
</dbReference>
<dbReference type="PROSITE" id="PS51257">
    <property type="entry name" value="PROKAR_LIPOPROTEIN"/>
    <property type="match status" value="1"/>
</dbReference>
<gene>
    <name evidence="5" type="primary">livK_2</name>
    <name evidence="5" type="ORF">SBF1_1110009</name>
</gene>
<evidence type="ECO:0000256" key="1">
    <source>
        <dbReference type="ARBA" id="ARBA00010062"/>
    </source>
</evidence>
<comment type="similarity">
    <text evidence="1">Belongs to the leucine-binding protein family.</text>
</comment>
<evidence type="ECO:0000256" key="2">
    <source>
        <dbReference type="ARBA" id="ARBA00022729"/>
    </source>
</evidence>
<dbReference type="Pfam" id="PF13458">
    <property type="entry name" value="Peripla_BP_6"/>
    <property type="match status" value="1"/>
</dbReference>
<dbReference type="SUPFAM" id="SSF53822">
    <property type="entry name" value="Periplasmic binding protein-like I"/>
    <property type="match status" value="1"/>
</dbReference>
<accession>A0A2U3JYC5</accession>
<evidence type="ECO:0000313" key="5">
    <source>
        <dbReference type="EMBL" id="SPF32444.1"/>
    </source>
</evidence>
<evidence type="ECO:0000313" key="6">
    <source>
        <dbReference type="Proteomes" id="UP000238916"/>
    </source>
</evidence>
<evidence type="ECO:0000259" key="4">
    <source>
        <dbReference type="Pfam" id="PF13458"/>
    </source>
</evidence>
<feature type="domain" description="Leucine-binding protein" evidence="4">
    <location>
        <begin position="39"/>
        <end position="381"/>
    </location>
</feature>
<feature type="chain" id="PRO_5038458971" evidence="3">
    <location>
        <begin position="22"/>
        <end position="396"/>
    </location>
</feature>
<organism evidence="5 6">
    <name type="scientific">Candidatus Desulfosporosinus infrequens</name>
    <dbReference type="NCBI Taxonomy" id="2043169"/>
    <lineage>
        <taxon>Bacteria</taxon>
        <taxon>Bacillati</taxon>
        <taxon>Bacillota</taxon>
        <taxon>Clostridia</taxon>
        <taxon>Eubacteriales</taxon>
        <taxon>Desulfitobacteriaceae</taxon>
        <taxon>Desulfosporosinus</taxon>
    </lineage>
</organism>
<reference evidence="6" key="1">
    <citation type="submission" date="2018-02" db="EMBL/GenBank/DDBJ databases">
        <authorList>
            <person name="Hausmann B."/>
        </authorList>
    </citation>
    <scope>NUCLEOTIDE SEQUENCE [LARGE SCALE GENOMIC DNA]</scope>
    <source>
        <strain evidence="6">Peat soil MAG SbF1</strain>
    </source>
</reference>
<sequence length="396" mass="41457">MKLFSKGLSLGIVALLSLSLAAGCGTTAAPKTGASDTSPIKVGGNLELSGGTAMFGQAAQNAINLAFAQQNAKGGVLGRQLTLIAADNKSDAGESTAAVTKLVTQDKVMAVIGSMTSSVTLAAIPVVTDNKIPMISPSGTNSKLTVDPATGAVRPWIFRACFIDPFQGQVGANFSLNTLKAKTAAVIIDQKSDYSKGLAESFVTNFKKGNGTITGTEQYVGGSDKDFRSILTNIKAENPDMVWLPGYYQEVGLIVQQARQLGMNMPFMGGDGWDDPQLFNIGGAAALNNTYYVDHVATDDPALATFVSDYKTKFNSVPNAMAALGYDAANMLIQAITTANSTDPEKVRTALENMVGFKGVSGDITIDPKTHNPQKSAVIISNKDGKPVFVTRVAPQ</sequence>
<dbReference type="InterPro" id="IPR051010">
    <property type="entry name" value="BCAA_transport"/>
</dbReference>
<proteinExistence type="inferred from homology"/>
<dbReference type="InterPro" id="IPR028082">
    <property type="entry name" value="Peripla_BP_I"/>
</dbReference>
<dbReference type="OrthoDB" id="9783240at2"/>
<dbReference type="PANTHER" id="PTHR30483:SF6">
    <property type="entry name" value="PERIPLASMIC BINDING PROTEIN OF ABC TRANSPORTER FOR NATURAL AMINO ACIDS"/>
    <property type="match status" value="1"/>
</dbReference>
<dbReference type="Proteomes" id="UP000238916">
    <property type="component" value="Unassembled WGS sequence"/>
</dbReference>